<sequence>MMLQPGGLPGFRQKDDSWLDKAKFVTFGHKVKSITVKPYVRTDSTQDKGKPEGVQAVIKVTPTPDKPFVLEQKGIGRITITDMELQQDKIIVHFQAKDREPRDFYITDDQGTYYETNTIKSDNLKENRCISEFVNYEEKSPIGRKLTVNMDKHHRQYIKELEMKIQVQ</sequence>
<dbReference type="EMBL" id="JAJNBZ010000033">
    <property type="protein sequence ID" value="MCE5172732.1"/>
    <property type="molecule type" value="Genomic_DNA"/>
</dbReference>
<proteinExistence type="predicted"/>
<evidence type="ECO:0000313" key="1">
    <source>
        <dbReference type="EMBL" id="MCE5172732.1"/>
    </source>
</evidence>
<dbReference type="Proteomes" id="UP001199916">
    <property type="component" value="Unassembled WGS sequence"/>
</dbReference>
<gene>
    <name evidence="1" type="ORF">LQV63_26025</name>
</gene>
<evidence type="ECO:0000313" key="2">
    <source>
        <dbReference type="Proteomes" id="UP001199916"/>
    </source>
</evidence>
<name>A0ABS8YR05_9BACL</name>
<dbReference type="RefSeq" id="WP_233698808.1">
    <property type="nucleotide sequence ID" value="NZ_JAJNBZ010000033.1"/>
</dbReference>
<evidence type="ECO:0008006" key="3">
    <source>
        <dbReference type="Google" id="ProtNLM"/>
    </source>
</evidence>
<accession>A0ABS8YR05</accession>
<protein>
    <recommendedName>
        <fullName evidence="3">DUF5643 domain-containing protein</fullName>
    </recommendedName>
</protein>
<keyword evidence="2" id="KW-1185">Reference proteome</keyword>
<organism evidence="1 2">
    <name type="scientific">Paenibacillus profundus</name>
    <dbReference type="NCBI Taxonomy" id="1173085"/>
    <lineage>
        <taxon>Bacteria</taxon>
        <taxon>Bacillati</taxon>
        <taxon>Bacillota</taxon>
        <taxon>Bacilli</taxon>
        <taxon>Bacillales</taxon>
        <taxon>Paenibacillaceae</taxon>
        <taxon>Paenibacillus</taxon>
    </lineage>
</organism>
<comment type="caution">
    <text evidence="1">The sequence shown here is derived from an EMBL/GenBank/DDBJ whole genome shotgun (WGS) entry which is preliminary data.</text>
</comment>
<reference evidence="1 2" key="1">
    <citation type="submission" date="2021-11" db="EMBL/GenBank/DDBJ databases">
        <title>Draft genome sequence of Paenibacillus profundus YoMME, a new Gram-positive bacteria with exoelectrogenic properties.</title>
        <authorList>
            <person name="Hubenova Y."/>
            <person name="Hubenova E."/>
            <person name="Manasiev Y."/>
            <person name="Peykov S."/>
            <person name="Mitov M."/>
        </authorList>
    </citation>
    <scope>NUCLEOTIDE SEQUENCE [LARGE SCALE GENOMIC DNA]</scope>
    <source>
        <strain evidence="1 2">YoMME</strain>
    </source>
</reference>